<proteinExistence type="predicted"/>
<organism evidence="1 2">
    <name type="scientific">Acidithiobacillus sulfuriphilus</name>
    <dbReference type="NCBI Taxonomy" id="1867749"/>
    <lineage>
        <taxon>Bacteria</taxon>
        <taxon>Pseudomonadati</taxon>
        <taxon>Pseudomonadota</taxon>
        <taxon>Acidithiobacillia</taxon>
        <taxon>Acidithiobacillales</taxon>
        <taxon>Acidithiobacillaceae</taxon>
        <taxon>Acidithiobacillus</taxon>
    </lineage>
</organism>
<name>A0ACD5HJR6_9PROT</name>
<evidence type="ECO:0000313" key="1">
    <source>
        <dbReference type="EMBL" id="XRI75972.1"/>
    </source>
</evidence>
<protein>
    <submittedName>
        <fullName evidence="1">Trimeric intracellular cation channel family protein</fullName>
    </submittedName>
</protein>
<sequence>MLHTPPASLLLLQLLNLTGIFVFAISGAMMGVRKGFDLFGVIVLAVVTAVSGGIMRDVLIGAIPPESIAHWHGVALAVIAGLLGFRSHRLIERLNHPVLFFDAAGLGVFAASGTQKALEFWLNPFMAAVLGMISGVGGGMVRDILAAQIPVVLRSEIYASAALIGALIVVVGAHFGLPPIETTLAGAGLTFFLRMMAIYRHWTLPIAHTNRDH</sequence>
<evidence type="ECO:0000313" key="2">
    <source>
        <dbReference type="Proteomes" id="UP000271650"/>
    </source>
</evidence>
<reference evidence="1 2" key="1">
    <citation type="journal article" date="2019" name="Int. J. Syst. Evol. Microbiol.">
        <title>Acidithiobacillus sulfuriphilus sp. nov.: an extremely acidophilic sulfur-oxidizing chemolithotroph isolated from a neutral pH environment.</title>
        <authorList>
            <person name="Falagan C."/>
            <person name="Moya-Beltran A."/>
            <person name="Castro M."/>
            <person name="Quatrini R."/>
            <person name="Johnson D.B."/>
        </authorList>
    </citation>
    <scope>NUCLEOTIDE SEQUENCE [LARGE SCALE GENOMIC DNA]</scope>
    <source>
        <strain evidence="1 2">CJ-2</strain>
    </source>
</reference>
<keyword evidence="2" id="KW-1185">Reference proteome</keyword>
<accession>A0ACD5HJR6</accession>
<gene>
    <name evidence="1" type="ORF">EC580_008280</name>
</gene>
<dbReference type="EMBL" id="CP127527">
    <property type="protein sequence ID" value="XRI75972.1"/>
    <property type="molecule type" value="Genomic_DNA"/>
</dbReference>
<dbReference type="Proteomes" id="UP000271650">
    <property type="component" value="Chromosome"/>
</dbReference>